<reference evidence="4 5" key="1">
    <citation type="submission" date="2024-02" db="EMBL/GenBank/DDBJ databases">
        <title>Chromosome-scale genome assembly of the rough periwinkle Littorina saxatilis.</title>
        <authorList>
            <person name="De Jode A."/>
            <person name="Faria R."/>
            <person name="Formenti G."/>
            <person name="Sims Y."/>
            <person name="Smith T.P."/>
            <person name="Tracey A."/>
            <person name="Wood J.M.D."/>
            <person name="Zagrodzka Z.B."/>
            <person name="Johannesson K."/>
            <person name="Butlin R.K."/>
            <person name="Leder E.H."/>
        </authorList>
    </citation>
    <scope>NUCLEOTIDE SEQUENCE [LARGE SCALE GENOMIC DNA]</scope>
    <source>
        <strain evidence="4">Snail1</strain>
        <tissue evidence="4">Muscle</tissue>
    </source>
</reference>
<proteinExistence type="predicted"/>
<dbReference type="GO" id="GO:0008270">
    <property type="term" value="F:zinc ion binding"/>
    <property type="evidence" value="ECO:0007669"/>
    <property type="project" value="UniProtKB-KW"/>
</dbReference>
<keyword evidence="1" id="KW-0862">Zinc</keyword>
<evidence type="ECO:0000256" key="1">
    <source>
        <dbReference type="PROSITE-ProRule" id="PRU00024"/>
    </source>
</evidence>
<evidence type="ECO:0000313" key="4">
    <source>
        <dbReference type="EMBL" id="KAK7115757.1"/>
    </source>
</evidence>
<dbReference type="InterPro" id="IPR011042">
    <property type="entry name" value="6-blade_b-propeller_TolB-like"/>
</dbReference>
<sequence length="788" mass="85962">MDLSLSYTASDGGEDHLSTASSLHHAHTAVSSPTIRNARETAETHRTPETESFTLSATSGQDPPPAVDSSVLSASNRHSEKLPGNRGEHLSAAENVLEEERDGAPQTNVTGKETFESSGDDSTKGPPPYDSQDEDEDEESPEAKAGEHRVCAVLPNLRGSSVPAVMFCNLCDDAATVAEGHCTECDQDMCGACIHRHSRMSLAANHTVTLFSPQDNDDEAVAPLPAPRSQSLRLRTRRGTMDVVEMCRKHREEKLRFFCLSCQLPVCRDCVLTAHKQHLTEDIGDATMAARTELSNMMGQLEQKKRLLESYLNIFDDYKADFHLSAQRVEQMIKSHCHEVQSALDTSYSEITQELEQHKAKEAERIENQETFVHDNIEDVTRLLNQQASIDSSIQVLCQHEVVSLALKTLDQNIQQIQLGQSEFLVSKNPRLTVMPHAQHFLGRVSFMTHIPCSQAPGPNIVTPRIVIREVALHRELAFNIWEMNCSRSSVRSIVETSQGLVWVATPHSLLKVGTTITRDSVNIPDDIASVVRGPGDKLLVSFGQGSSIKLYASGSWSGFASVPKGSTVIASRVQLNHRLEVYVAVTSQRGTTKVLSYATDGKVCQQHPLPPEIFLGEDRRRDSRSSPDEQLQRTSARSSSSTSADLAALPRAESRPVASKVPLSSLKLSCMAVGADGSLCLGDVGGARVVMVDGRGQLIGQYRGPDGQTGCQPRSVCVVGPRQVVLADSHRSAVELVSMEGQLLATLLARDAFQDIGVPTALTVDSKRRLWVGTSMGHVCAYSFLHS</sequence>
<feature type="region of interest" description="Disordered" evidence="2">
    <location>
        <begin position="609"/>
        <end position="652"/>
    </location>
</feature>
<keyword evidence="5" id="KW-1185">Reference proteome</keyword>
<keyword evidence="1" id="KW-0863">Zinc-finger</keyword>
<accession>A0AAN9GNY8</accession>
<dbReference type="EMBL" id="JBAMIC010000001">
    <property type="protein sequence ID" value="KAK7115757.1"/>
    <property type="molecule type" value="Genomic_DNA"/>
</dbReference>
<feature type="compositionally biased region" description="Polar residues" evidence="2">
    <location>
        <begin position="50"/>
        <end position="61"/>
    </location>
</feature>
<protein>
    <recommendedName>
        <fullName evidence="3">B box-type domain-containing protein</fullName>
    </recommendedName>
</protein>
<evidence type="ECO:0000313" key="5">
    <source>
        <dbReference type="Proteomes" id="UP001374579"/>
    </source>
</evidence>
<dbReference type="SUPFAM" id="SSF101898">
    <property type="entry name" value="NHL repeat"/>
    <property type="match status" value="1"/>
</dbReference>
<feature type="compositionally biased region" description="Low complexity" evidence="2">
    <location>
        <begin position="634"/>
        <end position="645"/>
    </location>
</feature>
<feature type="compositionally biased region" description="Basic and acidic residues" evidence="2">
    <location>
        <begin position="37"/>
        <end position="49"/>
    </location>
</feature>
<feature type="compositionally biased region" description="Acidic residues" evidence="2">
    <location>
        <begin position="131"/>
        <end position="140"/>
    </location>
</feature>
<dbReference type="GO" id="GO:0061630">
    <property type="term" value="F:ubiquitin protein ligase activity"/>
    <property type="evidence" value="ECO:0007669"/>
    <property type="project" value="TreeGrafter"/>
</dbReference>
<dbReference type="Pfam" id="PF00643">
    <property type="entry name" value="zf-B_box"/>
    <property type="match status" value="1"/>
</dbReference>
<dbReference type="InterPro" id="IPR000315">
    <property type="entry name" value="Znf_B-box"/>
</dbReference>
<dbReference type="Gene3D" id="2.120.10.30">
    <property type="entry name" value="TolB, C-terminal domain"/>
    <property type="match status" value="1"/>
</dbReference>
<dbReference type="SMART" id="SM00336">
    <property type="entry name" value="BBOX"/>
    <property type="match status" value="2"/>
</dbReference>
<gene>
    <name evidence="4" type="ORF">V1264_001573</name>
</gene>
<dbReference type="InterPro" id="IPR047153">
    <property type="entry name" value="TRIM45/56/19-like"/>
</dbReference>
<name>A0AAN9GNY8_9CAEN</name>
<keyword evidence="1" id="KW-0479">Metal-binding</keyword>
<dbReference type="PROSITE" id="PS50119">
    <property type="entry name" value="ZF_BBOX"/>
    <property type="match status" value="1"/>
</dbReference>
<dbReference type="SUPFAM" id="SSF57845">
    <property type="entry name" value="B-box zinc-binding domain"/>
    <property type="match status" value="1"/>
</dbReference>
<dbReference type="CDD" id="cd19757">
    <property type="entry name" value="Bbox1"/>
    <property type="match status" value="1"/>
</dbReference>
<feature type="region of interest" description="Disordered" evidence="2">
    <location>
        <begin position="1"/>
        <end position="147"/>
    </location>
</feature>
<organism evidence="4 5">
    <name type="scientific">Littorina saxatilis</name>
    <dbReference type="NCBI Taxonomy" id="31220"/>
    <lineage>
        <taxon>Eukaryota</taxon>
        <taxon>Metazoa</taxon>
        <taxon>Spiralia</taxon>
        <taxon>Lophotrochozoa</taxon>
        <taxon>Mollusca</taxon>
        <taxon>Gastropoda</taxon>
        <taxon>Caenogastropoda</taxon>
        <taxon>Littorinimorpha</taxon>
        <taxon>Littorinoidea</taxon>
        <taxon>Littorinidae</taxon>
        <taxon>Littorina</taxon>
    </lineage>
</organism>
<feature type="domain" description="B box-type" evidence="3">
    <location>
        <begin position="242"/>
        <end position="283"/>
    </location>
</feature>
<feature type="compositionally biased region" description="Low complexity" evidence="2">
    <location>
        <begin position="18"/>
        <end position="32"/>
    </location>
</feature>
<feature type="compositionally biased region" description="Basic and acidic residues" evidence="2">
    <location>
        <begin position="77"/>
        <end position="91"/>
    </location>
</feature>
<dbReference type="Proteomes" id="UP001374579">
    <property type="component" value="Unassembled WGS sequence"/>
</dbReference>
<evidence type="ECO:0000259" key="3">
    <source>
        <dbReference type="PROSITE" id="PS50119"/>
    </source>
</evidence>
<comment type="caution">
    <text evidence="4">The sequence shown here is derived from an EMBL/GenBank/DDBJ whole genome shotgun (WGS) entry which is preliminary data.</text>
</comment>
<dbReference type="PANTHER" id="PTHR25462:SF296">
    <property type="entry name" value="MEIOTIC P26, ISOFORM F"/>
    <property type="match status" value="1"/>
</dbReference>
<feature type="compositionally biased region" description="Basic and acidic residues" evidence="2">
    <location>
        <begin position="617"/>
        <end position="632"/>
    </location>
</feature>
<dbReference type="AlphaFoldDB" id="A0AAN9GNY8"/>
<evidence type="ECO:0000256" key="2">
    <source>
        <dbReference type="SAM" id="MobiDB-lite"/>
    </source>
</evidence>
<dbReference type="Gene3D" id="3.30.160.60">
    <property type="entry name" value="Classic Zinc Finger"/>
    <property type="match status" value="1"/>
</dbReference>
<dbReference type="PANTHER" id="PTHR25462">
    <property type="entry name" value="BONUS, ISOFORM C-RELATED"/>
    <property type="match status" value="1"/>
</dbReference>